<organism evidence="4 5">
    <name type="scientific">Ganoderma sinense ZZ0214-1</name>
    <dbReference type="NCBI Taxonomy" id="1077348"/>
    <lineage>
        <taxon>Eukaryota</taxon>
        <taxon>Fungi</taxon>
        <taxon>Dikarya</taxon>
        <taxon>Basidiomycota</taxon>
        <taxon>Agaricomycotina</taxon>
        <taxon>Agaricomycetes</taxon>
        <taxon>Polyporales</taxon>
        <taxon>Polyporaceae</taxon>
        <taxon>Ganoderma</taxon>
    </lineage>
</organism>
<comment type="caution">
    <text evidence="4">The sequence shown here is derived from an EMBL/GenBank/DDBJ whole genome shotgun (WGS) entry which is preliminary data.</text>
</comment>
<accession>A0A2G8S1C4</accession>
<evidence type="ECO:0000256" key="1">
    <source>
        <dbReference type="SAM" id="MobiDB-lite"/>
    </source>
</evidence>
<feature type="transmembrane region" description="Helical" evidence="2">
    <location>
        <begin position="88"/>
        <end position="108"/>
    </location>
</feature>
<keyword evidence="2" id="KW-0812">Transmembrane</keyword>
<feature type="domain" description="Fatty acid desaturase" evidence="3">
    <location>
        <begin position="130"/>
        <end position="404"/>
    </location>
</feature>
<dbReference type="PANTHER" id="PTHR32100">
    <property type="entry name" value="OMEGA-6 FATTY ACID DESATURASE, CHLOROPLASTIC"/>
    <property type="match status" value="1"/>
</dbReference>
<evidence type="ECO:0000256" key="2">
    <source>
        <dbReference type="SAM" id="Phobius"/>
    </source>
</evidence>
<dbReference type="EMBL" id="AYKW01000034">
    <property type="protein sequence ID" value="PIL27573.1"/>
    <property type="molecule type" value="Genomic_DNA"/>
</dbReference>
<feature type="transmembrane region" description="Helical" evidence="2">
    <location>
        <begin position="257"/>
        <end position="276"/>
    </location>
</feature>
<dbReference type="STRING" id="1077348.A0A2G8S1C4"/>
<feature type="transmembrane region" description="Helical" evidence="2">
    <location>
        <begin position="282"/>
        <end position="302"/>
    </location>
</feature>
<feature type="region of interest" description="Disordered" evidence="1">
    <location>
        <begin position="458"/>
        <end position="478"/>
    </location>
</feature>
<gene>
    <name evidence="4" type="ORF">GSI_10724</name>
</gene>
<feature type="transmembrane region" description="Helical" evidence="2">
    <location>
        <begin position="45"/>
        <end position="68"/>
    </location>
</feature>
<proteinExistence type="predicted"/>
<keyword evidence="2" id="KW-0472">Membrane</keyword>
<dbReference type="AlphaFoldDB" id="A0A2G8S1C4"/>
<feature type="compositionally biased region" description="Basic and acidic residues" evidence="1">
    <location>
        <begin position="458"/>
        <end position="468"/>
    </location>
</feature>
<sequence>MFKNGPEYEERLARPFVPPTVTLKQIHDAVPKHLLRRDPLRSTGYVVRDVFFCALFFAFGAAIEPLVSSHFAGFVPLTSPWQATLARSLLWLTYWWWQGIVFTSFFCIGEPNSQTGTLCTRMLITRTWLGHGTMYKSWWANNILGFLLDTFVLAPYFAWKVSHNAHHKAVNSIERDENYVPHLRSHYKLPPEERATTADYAEVFEETPLFTAVRMFVMQAMGWWMYLGCNKLGSKMYPVGTNHFSPYSALFKDGQRMSIFISDVGLITMMYLLYLFGHAYGWKAFVAYYFIPYVLCNHWYAFDRWSLQEYLADGVLRQFLHHRIVMITFLHHSDPTIPHFRKEEWSFLRGAAATVDRPTLGWIGRFFFHNVAHDHVAHHFFSHIPFYHQPAVTEAIKGVLKENYNYDSTNTFYALYRSFTECCFIEDEGSVVFYKNRHGEAVRQLGEEAIATIKKEGWSQERQDKLAEGELSDSTRSN</sequence>
<evidence type="ECO:0000259" key="3">
    <source>
        <dbReference type="Pfam" id="PF00487"/>
    </source>
</evidence>
<dbReference type="InterPro" id="IPR012171">
    <property type="entry name" value="Fatty_acid_desaturase"/>
</dbReference>
<feature type="transmembrane region" description="Helical" evidence="2">
    <location>
        <begin position="138"/>
        <end position="159"/>
    </location>
</feature>
<reference evidence="4 5" key="1">
    <citation type="journal article" date="2015" name="Sci. Rep.">
        <title>Chromosome-level genome map provides insights into diverse defense mechanisms in the medicinal fungus Ganoderma sinense.</title>
        <authorList>
            <person name="Zhu Y."/>
            <person name="Xu J."/>
            <person name="Sun C."/>
            <person name="Zhou S."/>
            <person name="Xu H."/>
            <person name="Nelson D.R."/>
            <person name="Qian J."/>
            <person name="Song J."/>
            <person name="Luo H."/>
            <person name="Xiang L."/>
            <person name="Li Y."/>
            <person name="Xu Z."/>
            <person name="Ji A."/>
            <person name="Wang L."/>
            <person name="Lu S."/>
            <person name="Hayward A."/>
            <person name="Sun W."/>
            <person name="Li X."/>
            <person name="Schwartz D.C."/>
            <person name="Wang Y."/>
            <person name="Chen S."/>
        </authorList>
    </citation>
    <scope>NUCLEOTIDE SEQUENCE [LARGE SCALE GENOMIC DNA]</scope>
    <source>
        <strain evidence="4 5">ZZ0214-1</strain>
    </source>
</reference>
<keyword evidence="2" id="KW-1133">Transmembrane helix</keyword>
<dbReference type="GO" id="GO:0006629">
    <property type="term" value="P:lipid metabolic process"/>
    <property type="evidence" value="ECO:0007669"/>
    <property type="project" value="InterPro"/>
</dbReference>
<protein>
    <recommendedName>
        <fullName evidence="3">Fatty acid desaturase domain-containing protein</fullName>
    </recommendedName>
</protein>
<dbReference type="OrthoDB" id="1461976at2759"/>
<evidence type="ECO:0000313" key="4">
    <source>
        <dbReference type="EMBL" id="PIL27573.1"/>
    </source>
</evidence>
<name>A0A2G8S1C4_9APHY</name>
<dbReference type="Proteomes" id="UP000230002">
    <property type="component" value="Unassembled WGS sequence"/>
</dbReference>
<dbReference type="Pfam" id="PF00487">
    <property type="entry name" value="FA_desaturase"/>
    <property type="match status" value="1"/>
</dbReference>
<dbReference type="GO" id="GO:0016491">
    <property type="term" value="F:oxidoreductase activity"/>
    <property type="evidence" value="ECO:0007669"/>
    <property type="project" value="InterPro"/>
</dbReference>
<dbReference type="InterPro" id="IPR005804">
    <property type="entry name" value="FA_desaturase_dom"/>
</dbReference>
<keyword evidence="5" id="KW-1185">Reference proteome</keyword>
<evidence type="ECO:0000313" key="5">
    <source>
        <dbReference type="Proteomes" id="UP000230002"/>
    </source>
</evidence>